<protein>
    <submittedName>
        <fullName evidence="2">GNAT family N-acetyltransferase</fullName>
    </submittedName>
</protein>
<comment type="caution">
    <text evidence="2">The sequence shown here is derived from an EMBL/GenBank/DDBJ whole genome shotgun (WGS) entry which is preliminary data.</text>
</comment>
<dbReference type="PROSITE" id="PS51186">
    <property type="entry name" value="GNAT"/>
    <property type="match status" value="1"/>
</dbReference>
<proteinExistence type="predicted"/>
<dbReference type="InterPro" id="IPR016181">
    <property type="entry name" value="Acyl_CoA_acyltransferase"/>
</dbReference>
<feature type="domain" description="N-acetyltransferase" evidence="1">
    <location>
        <begin position="2"/>
        <end position="129"/>
    </location>
</feature>
<accession>A0ABR9ZT93</accession>
<sequence>MIQIRMMKPSDMKSVDQMLKETQLKFEHLKIKVDHCYVVEDGNQICGLSGYEMTGENRAEVRYLFVRNEDRGFKLGDGLFRAVLNHLDHKKVTQVYIKSEESANGFFVAEGLEIAMKADEKLVFKVDLPDFFNKPCKSSRGNA</sequence>
<dbReference type="Gene3D" id="3.40.630.30">
    <property type="match status" value="1"/>
</dbReference>
<name>A0ABR9ZT93_9FIRM</name>
<dbReference type="EMBL" id="JADKNH010000006">
    <property type="protein sequence ID" value="MBF4693665.1"/>
    <property type="molecule type" value="Genomic_DNA"/>
</dbReference>
<gene>
    <name evidence="2" type="ORF">ISU02_11055</name>
</gene>
<evidence type="ECO:0000259" key="1">
    <source>
        <dbReference type="PROSITE" id="PS51186"/>
    </source>
</evidence>
<dbReference type="SUPFAM" id="SSF55729">
    <property type="entry name" value="Acyl-CoA N-acyltransferases (Nat)"/>
    <property type="match status" value="1"/>
</dbReference>
<reference evidence="2 3" key="1">
    <citation type="submission" date="2020-11" db="EMBL/GenBank/DDBJ databases">
        <title>Fusibacter basophilias sp. nov.</title>
        <authorList>
            <person name="Qiu D."/>
        </authorList>
    </citation>
    <scope>NUCLEOTIDE SEQUENCE [LARGE SCALE GENOMIC DNA]</scope>
    <source>
        <strain evidence="2 3">Q10-2</strain>
    </source>
</reference>
<keyword evidence="3" id="KW-1185">Reference proteome</keyword>
<evidence type="ECO:0000313" key="2">
    <source>
        <dbReference type="EMBL" id="MBF4693665.1"/>
    </source>
</evidence>
<dbReference type="InterPro" id="IPR000182">
    <property type="entry name" value="GNAT_dom"/>
</dbReference>
<evidence type="ECO:0000313" key="3">
    <source>
        <dbReference type="Proteomes" id="UP000614200"/>
    </source>
</evidence>
<dbReference type="Pfam" id="PF13673">
    <property type="entry name" value="Acetyltransf_10"/>
    <property type="match status" value="1"/>
</dbReference>
<dbReference type="Proteomes" id="UP000614200">
    <property type="component" value="Unassembled WGS sequence"/>
</dbReference>
<dbReference type="RefSeq" id="WP_194701907.1">
    <property type="nucleotide sequence ID" value="NZ_JADKNH010000006.1"/>
</dbReference>
<organism evidence="2 3">
    <name type="scientific">Fusibacter ferrireducens</name>
    <dbReference type="NCBI Taxonomy" id="2785058"/>
    <lineage>
        <taxon>Bacteria</taxon>
        <taxon>Bacillati</taxon>
        <taxon>Bacillota</taxon>
        <taxon>Clostridia</taxon>
        <taxon>Eubacteriales</taxon>
        <taxon>Eubacteriales Family XII. Incertae Sedis</taxon>
        <taxon>Fusibacter</taxon>
    </lineage>
</organism>